<evidence type="ECO:0000256" key="1">
    <source>
        <dbReference type="ARBA" id="ARBA00004328"/>
    </source>
</evidence>
<evidence type="ECO:0000313" key="3">
    <source>
        <dbReference type="EMBL" id="GAA3550776.1"/>
    </source>
</evidence>
<feature type="domain" description="Phage capsid-like C-terminal" evidence="2">
    <location>
        <begin position="133"/>
        <end position="409"/>
    </location>
</feature>
<dbReference type="EMBL" id="BAABDQ010000006">
    <property type="protein sequence ID" value="GAA3550776.1"/>
    <property type="molecule type" value="Genomic_DNA"/>
</dbReference>
<dbReference type="InterPro" id="IPR024455">
    <property type="entry name" value="Phage_capsid"/>
</dbReference>
<dbReference type="Proteomes" id="UP001500630">
    <property type="component" value="Unassembled WGS sequence"/>
</dbReference>
<accession>A0ABP6WIX1</accession>
<comment type="subcellular location">
    <subcellularLocation>
        <location evidence="1">Virion</location>
    </subcellularLocation>
</comment>
<proteinExistence type="predicted"/>
<keyword evidence="4" id="KW-1185">Reference proteome</keyword>
<gene>
    <name evidence="3" type="ORF">GCM10022419_033810</name>
</gene>
<dbReference type="Pfam" id="PF05065">
    <property type="entry name" value="Phage_capsid"/>
    <property type="match status" value="1"/>
</dbReference>
<dbReference type="RefSeq" id="WP_345562735.1">
    <property type="nucleotide sequence ID" value="NZ_BAABDQ010000006.1"/>
</dbReference>
<name>A0ABP6WIX1_9ACTN</name>
<comment type="caution">
    <text evidence="3">The sequence shown here is derived from an EMBL/GenBank/DDBJ whole genome shotgun (WGS) entry which is preliminary data.</text>
</comment>
<dbReference type="SUPFAM" id="SSF56563">
    <property type="entry name" value="Major capsid protein gp5"/>
    <property type="match status" value="1"/>
</dbReference>
<evidence type="ECO:0000259" key="2">
    <source>
        <dbReference type="Pfam" id="PF05065"/>
    </source>
</evidence>
<organism evidence="3 4">
    <name type="scientific">Nonomuraea rosea</name>
    <dbReference type="NCBI Taxonomy" id="638574"/>
    <lineage>
        <taxon>Bacteria</taxon>
        <taxon>Bacillati</taxon>
        <taxon>Actinomycetota</taxon>
        <taxon>Actinomycetes</taxon>
        <taxon>Streptosporangiales</taxon>
        <taxon>Streptosporangiaceae</taxon>
        <taxon>Nonomuraea</taxon>
    </lineage>
</organism>
<sequence length="414" mass="45740">MSDQLKRLIDEQNTVWQRMTDIREAATTGNRDMTAEERTNWDQAEARLTQVSDDIERLERFAKLEKIDRSQVVVATGAKEERKDEGAEREQRYGAAFNSYLRRGMSGLDGDAQQLLMQRFESRDQGTQNDSLGGYLVPDEFRNTVTETMKAYGGLLAVCTVITTSTGADLPWPTNDDTGNEGEFLAENTQLGSTDMLFGQRKLLAHTVNSKIVRVAIQLLQDSAFDLNSWLPRKLGERIGRRAARAWAQGTGIDQPEGITTSVATGATGTGTISSGAAYAYNDMVDLEHSVDPAYRPRARYVLADSALKHFRKLKDTQGRPLWVPIPAPGFPSTLNGYEYTVDNSMPVVAANSKSVAFGDFKAGYLVRQVQGVQAIRLTERYADYLQVGFLGFSRLDGKVDDASALRLLVSPAS</sequence>
<dbReference type="InterPro" id="IPR054612">
    <property type="entry name" value="Phage_capsid-like_C"/>
</dbReference>
<reference evidence="4" key="1">
    <citation type="journal article" date="2019" name="Int. J. Syst. Evol. Microbiol.">
        <title>The Global Catalogue of Microorganisms (GCM) 10K type strain sequencing project: providing services to taxonomists for standard genome sequencing and annotation.</title>
        <authorList>
            <consortium name="The Broad Institute Genomics Platform"/>
            <consortium name="The Broad Institute Genome Sequencing Center for Infectious Disease"/>
            <person name="Wu L."/>
            <person name="Ma J."/>
        </authorList>
    </citation>
    <scope>NUCLEOTIDE SEQUENCE [LARGE SCALE GENOMIC DNA]</scope>
    <source>
        <strain evidence="4">JCM 17326</strain>
    </source>
</reference>
<dbReference type="NCBIfam" id="TIGR01554">
    <property type="entry name" value="major_cap_HK97"/>
    <property type="match status" value="1"/>
</dbReference>
<evidence type="ECO:0000313" key="4">
    <source>
        <dbReference type="Proteomes" id="UP001500630"/>
    </source>
</evidence>
<protein>
    <submittedName>
        <fullName evidence="3">Phage major capsid protein</fullName>
    </submittedName>
</protein>